<keyword evidence="3" id="KW-0832">Ubl conjugation</keyword>
<evidence type="ECO:0000256" key="2">
    <source>
        <dbReference type="ARBA" id="ARBA00022553"/>
    </source>
</evidence>
<dbReference type="Pfam" id="PF12012">
    <property type="entry name" value="DUF3504"/>
    <property type="match status" value="1"/>
</dbReference>
<evidence type="ECO:0000313" key="6">
    <source>
        <dbReference type="Proteomes" id="UP000784294"/>
    </source>
</evidence>
<accession>A0A448X359</accession>
<gene>
    <name evidence="5" type="ORF">PXEA_LOCUS20115</name>
</gene>
<organism evidence="5 6">
    <name type="scientific">Protopolystoma xenopodis</name>
    <dbReference type="NCBI Taxonomy" id="117903"/>
    <lineage>
        <taxon>Eukaryota</taxon>
        <taxon>Metazoa</taxon>
        <taxon>Spiralia</taxon>
        <taxon>Lophotrochozoa</taxon>
        <taxon>Platyhelminthes</taxon>
        <taxon>Monogenea</taxon>
        <taxon>Polyopisthocotylea</taxon>
        <taxon>Polystomatidea</taxon>
        <taxon>Polystomatidae</taxon>
        <taxon>Protopolystoma</taxon>
    </lineage>
</organism>
<name>A0A448X359_9PLAT</name>
<feature type="domain" description="ZMYM2-like/QRICH1 C-terminal" evidence="4">
    <location>
        <begin position="1"/>
        <end position="89"/>
    </location>
</feature>
<keyword evidence="1" id="KW-1017">Isopeptide bond</keyword>
<keyword evidence="6" id="KW-1185">Reference proteome</keyword>
<dbReference type="OrthoDB" id="10025028at2759"/>
<reference evidence="5" key="1">
    <citation type="submission" date="2018-11" db="EMBL/GenBank/DDBJ databases">
        <authorList>
            <consortium name="Pathogen Informatics"/>
        </authorList>
    </citation>
    <scope>NUCLEOTIDE SEQUENCE</scope>
</reference>
<evidence type="ECO:0000259" key="4">
    <source>
        <dbReference type="Pfam" id="PF12012"/>
    </source>
</evidence>
<dbReference type="AlphaFoldDB" id="A0A448X359"/>
<proteinExistence type="predicted"/>
<keyword evidence="2" id="KW-0597">Phosphoprotein</keyword>
<dbReference type="EMBL" id="CAAALY010081902">
    <property type="protein sequence ID" value="VEL26675.1"/>
    <property type="molecule type" value="Genomic_DNA"/>
</dbReference>
<evidence type="ECO:0000256" key="3">
    <source>
        <dbReference type="ARBA" id="ARBA00022843"/>
    </source>
</evidence>
<protein>
    <recommendedName>
        <fullName evidence="4">ZMYM2-like/QRICH1 C-terminal domain-containing protein</fullName>
    </recommendedName>
</protein>
<dbReference type="Proteomes" id="UP000784294">
    <property type="component" value="Unassembled WGS sequence"/>
</dbReference>
<comment type="caution">
    <text evidence="5">The sequence shown here is derived from an EMBL/GenBank/DDBJ whole genome shotgun (WGS) entry which is preliminary data.</text>
</comment>
<evidence type="ECO:0000256" key="1">
    <source>
        <dbReference type="ARBA" id="ARBA00022499"/>
    </source>
</evidence>
<evidence type="ECO:0000313" key="5">
    <source>
        <dbReference type="EMBL" id="VEL26675.1"/>
    </source>
</evidence>
<sequence length="90" mass="10234">MLYFNTKHFGIRSGEAHSRLSLRHFMPSVEEDLSSVASKAHHWPIEPINVCLPNELLGGLPGDTSLMALEAGENEHRSPVRLLYFYVTKW</sequence>
<dbReference type="InterPro" id="IPR021893">
    <property type="entry name" value="ZMYM2-like_C"/>
</dbReference>